<dbReference type="Proteomes" id="UP001500795">
    <property type="component" value="Unassembled WGS sequence"/>
</dbReference>
<dbReference type="PIRSF" id="PIRSF000294">
    <property type="entry name" value="Cytochrome-c_peroxidase"/>
    <property type="match status" value="1"/>
</dbReference>
<keyword evidence="2 8" id="KW-0349">Heme</keyword>
<name>A0ABP6W018_9GAMM</name>
<keyword evidence="7 8" id="KW-0408">Iron</keyword>
<feature type="domain" description="Cytochrome c" evidence="9">
    <location>
        <begin position="185"/>
        <end position="342"/>
    </location>
</feature>
<dbReference type="Gene3D" id="1.10.760.10">
    <property type="entry name" value="Cytochrome c-like domain"/>
    <property type="match status" value="2"/>
</dbReference>
<evidence type="ECO:0000256" key="4">
    <source>
        <dbReference type="ARBA" id="ARBA00022729"/>
    </source>
</evidence>
<evidence type="ECO:0000256" key="5">
    <source>
        <dbReference type="ARBA" id="ARBA00022764"/>
    </source>
</evidence>
<evidence type="ECO:0000259" key="9">
    <source>
        <dbReference type="PROSITE" id="PS51007"/>
    </source>
</evidence>
<organism evidence="10 11">
    <name type="scientific">Zobellella aerophila</name>
    <dbReference type="NCBI Taxonomy" id="870480"/>
    <lineage>
        <taxon>Bacteria</taxon>
        <taxon>Pseudomonadati</taxon>
        <taxon>Pseudomonadota</taxon>
        <taxon>Gammaproteobacteria</taxon>
        <taxon>Aeromonadales</taxon>
        <taxon>Aeromonadaceae</taxon>
        <taxon>Zobellella</taxon>
    </lineage>
</organism>
<dbReference type="SUPFAM" id="SSF46626">
    <property type="entry name" value="Cytochrome c"/>
    <property type="match status" value="2"/>
</dbReference>
<keyword evidence="3 8" id="KW-0479">Metal-binding</keyword>
<evidence type="ECO:0000256" key="7">
    <source>
        <dbReference type="ARBA" id="ARBA00023004"/>
    </source>
</evidence>
<gene>
    <name evidence="10" type="ORF">GCM10022394_22950</name>
</gene>
<dbReference type="Pfam" id="PF03150">
    <property type="entry name" value="CCP_MauG"/>
    <property type="match status" value="1"/>
</dbReference>
<comment type="caution">
    <text evidence="10">The sequence shown here is derived from an EMBL/GenBank/DDBJ whole genome shotgun (WGS) entry which is preliminary data.</text>
</comment>
<dbReference type="PANTHER" id="PTHR30600:SF10">
    <property type="entry name" value="BLL6722 PROTEIN"/>
    <property type="match status" value="1"/>
</dbReference>
<dbReference type="InterPro" id="IPR004852">
    <property type="entry name" value="Di-haem_cyt_c_peroxidsae"/>
</dbReference>
<keyword evidence="6" id="KW-0560">Oxidoreductase</keyword>
<dbReference type="GO" id="GO:0004601">
    <property type="term" value="F:peroxidase activity"/>
    <property type="evidence" value="ECO:0007669"/>
    <property type="project" value="UniProtKB-KW"/>
</dbReference>
<accession>A0ABP6W018</accession>
<dbReference type="InterPro" id="IPR026259">
    <property type="entry name" value="MauG/Cytc_peroxidase"/>
</dbReference>
<proteinExistence type="predicted"/>
<evidence type="ECO:0000256" key="1">
    <source>
        <dbReference type="ARBA" id="ARBA00004418"/>
    </source>
</evidence>
<dbReference type="RefSeq" id="WP_344958874.1">
    <property type="nucleotide sequence ID" value="NZ_BAABCX010000003.1"/>
</dbReference>
<dbReference type="EMBL" id="BAABCX010000003">
    <property type="protein sequence ID" value="GAA3542425.1"/>
    <property type="molecule type" value="Genomic_DNA"/>
</dbReference>
<evidence type="ECO:0000256" key="6">
    <source>
        <dbReference type="ARBA" id="ARBA00023002"/>
    </source>
</evidence>
<evidence type="ECO:0000313" key="11">
    <source>
        <dbReference type="Proteomes" id="UP001500795"/>
    </source>
</evidence>
<comment type="subcellular location">
    <subcellularLocation>
        <location evidence="1">Periplasm</location>
    </subcellularLocation>
</comment>
<evidence type="ECO:0000313" key="10">
    <source>
        <dbReference type="EMBL" id="GAA3542425.1"/>
    </source>
</evidence>
<protein>
    <submittedName>
        <fullName evidence="10">Cytochrome c peroxidase</fullName>
    </submittedName>
</protein>
<keyword evidence="11" id="KW-1185">Reference proteome</keyword>
<dbReference type="InterPro" id="IPR051395">
    <property type="entry name" value="Cytochrome_c_Peroxidase/MauG"/>
</dbReference>
<reference evidence="11" key="1">
    <citation type="journal article" date="2019" name="Int. J. Syst. Evol. Microbiol.">
        <title>The Global Catalogue of Microorganisms (GCM) 10K type strain sequencing project: providing services to taxonomists for standard genome sequencing and annotation.</title>
        <authorList>
            <consortium name="The Broad Institute Genomics Platform"/>
            <consortium name="The Broad Institute Genome Sequencing Center for Infectious Disease"/>
            <person name="Wu L."/>
            <person name="Ma J."/>
        </authorList>
    </citation>
    <scope>NUCLEOTIDE SEQUENCE [LARGE SCALE GENOMIC DNA]</scope>
    <source>
        <strain evidence="11">JCM 17110</strain>
    </source>
</reference>
<evidence type="ECO:0000256" key="2">
    <source>
        <dbReference type="ARBA" id="ARBA00022617"/>
    </source>
</evidence>
<keyword evidence="5" id="KW-0574">Periplasm</keyword>
<evidence type="ECO:0000256" key="3">
    <source>
        <dbReference type="ARBA" id="ARBA00022723"/>
    </source>
</evidence>
<dbReference type="InterPro" id="IPR009056">
    <property type="entry name" value="Cyt_c-like_dom"/>
</dbReference>
<keyword evidence="10" id="KW-0575">Peroxidase</keyword>
<dbReference type="PANTHER" id="PTHR30600">
    <property type="entry name" value="CYTOCHROME C PEROXIDASE-RELATED"/>
    <property type="match status" value="1"/>
</dbReference>
<sequence>MTAFAAQPLIPIPLGLPALPVPADNPPTEEKIALGKKMFFDRRLSLNGTMSCAMCHIPTQGFTAHELRTPVGNAGATVRRNAPTLLNIGYHPLLFHDGRDSSLETQVWDPLLATNEMANPSVGHLLERLRSLPDYDGLFETAFAGQGPSADRVGQALASYQRSLVSGHSRFDRFRYRGEEQALGALEKQGYRIFIGKGRCASCHLIGERSALLSDFDFHNTGIGWLRSRPPAGVTVQLAPGTRAELTAGDIRRIGQPPPSDLGRFEVSRDPADRWAYKTPMLRNIALTAPYMHDGSLATLEQVIAFYDQGGPGAPGQSPLVGPLGLNDEEKAALAAFLRTLTGASISPLDGHSVSQFRLNN</sequence>
<evidence type="ECO:0000256" key="8">
    <source>
        <dbReference type="PROSITE-ProRule" id="PRU00433"/>
    </source>
</evidence>
<dbReference type="InterPro" id="IPR036909">
    <property type="entry name" value="Cyt_c-like_dom_sf"/>
</dbReference>
<keyword evidence="4" id="KW-0732">Signal</keyword>
<dbReference type="PROSITE" id="PS51007">
    <property type="entry name" value="CYTC"/>
    <property type="match status" value="1"/>
</dbReference>